<dbReference type="PROSITE" id="PS50109">
    <property type="entry name" value="HIS_KIN"/>
    <property type="match status" value="1"/>
</dbReference>
<dbReference type="InterPro" id="IPR036641">
    <property type="entry name" value="HPT_dom_sf"/>
</dbReference>
<feature type="compositionally biased region" description="Basic and acidic residues" evidence="11">
    <location>
        <begin position="144"/>
        <end position="154"/>
    </location>
</feature>
<comment type="catalytic activity">
    <reaction evidence="1">
        <text>ATP + protein L-histidine = ADP + protein N-phospho-L-histidine.</text>
        <dbReference type="EC" id="2.7.13.3"/>
    </reaction>
</comment>
<feature type="region of interest" description="Disordered" evidence="11">
    <location>
        <begin position="485"/>
        <end position="530"/>
    </location>
</feature>
<keyword evidence="17" id="KW-1185">Reference proteome</keyword>
<evidence type="ECO:0000259" key="14">
    <source>
        <dbReference type="PROSITE" id="PS50851"/>
    </source>
</evidence>
<feature type="domain" description="Histidine kinase" evidence="12">
    <location>
        <begin position="624"/>
        <end position="857"/>
    </location>
</feature>
<dbReference type="AlphaFoldDB" id="W9VCM3"/>
<proteinExistence type="predicted"/>
<keyword evidence="4 10" id="KW-0597">Phosphoprotein</keyword>
<evidence type="ECO:0000313" key="16">
    <source>
        <dbReference type="EMBL" id="EXJ14741.1"/>
    </source>
</evidence>
<dbReference type="Pfam" id="PF01584">
    <property type="entry name" value="CheW"/>
    <property type="match status" value="1"/>
</dbReference>
<dbReference type="EMBL" id="AONC01000037">
    <property type="protein sequence ID" value="EXJ14741.1"/>
    <property type="molecule type" value="Genomic_DNA"/>
</dbReference>
<dbReference type="RefSeq" id="WP_198295714.1">
    <property type="nucleotide sequence ID" value="NZ_AONC01000037.1"/>
</dbReference>
<dbReference type="SUPFAM" id="SSF47226">
    <property type="entry name" value="Histidine-containing phosphotransfer domain, HPT domain"/>
    <property type="match status" value="1"/>
</dbReference>
<feature type="domain" description="HPt" evidence="15">
    <location>
        <begin position="349"/>
        <end position="455"/>
    </location>
</feature>
<evidence type="ECO:0000256" key="2">
    <source>
        <dbReference type="ARBA" id="ARBA00012438"/>
    </source>
</evidence>
<dbReference type="InterPro" id="IPR002545">
    <property type="entry name" value="CheW-lke_dom"/>
</dbReference>
<accession>W9VCM3</accession>
<dbReference type="PANTHER" id="PTHR43395:SF8">
    <property type="entry name" value="HISTIDINE KINASE"/>
    <property type="match status" value="1"/>
</dbReference>
<organism evidence="16 17">
    <name type="scientific">Imhoffiella purpurea</name>
    <dbReference type="NCBI Taxonomy" id="1249627"/>
    <lineage>
        <taxon>Bacteria</taxon>
        <taxon>Pseudomonadati</taxon>
        <taxon>Pseudomonadota</taxon>
        <taxon>Gammaproteobacteria</taxon>
        <taxon>Chromatiales</taxon>
        <taxon>Chromatiaceae</taxon>
        <taxon>Imhoffiella</taxon>
    </lineage>
</organism>
<dbReference type="CDD" id="cd00088">
    <property type="entry name" value="HPT"/>
    <property type="match status" value="1"/>
</dbReference>
<evidence type="ECO:0000256" key="6">
    <source>
        <dbReference type="ARBA" id="ARBA00022777"/>
    </source>
</evidence>
<feature type="compositionally biased region" description="Polar residues" evidence="11">
    <location>
        <begin position="512"/>
        <end position="525"/>
    </location>
</feature>
<feature type="modified residue" description="4-aspartylphosphate" evidence="10">
    <location>
        <position position="1061"/>
    </location>
</feature>
<dbReference type="EC" id="2.7.13.3" evidence="2"/>
<evidence type="ECO:0000259" key="15">
    <source>
        <dbReference type="PROSITE" id="PS50894"/>
    </source>
</evidence>
<dbReference type="InterPro" id="IPR004358">
    <property type="entry name" value="Sig_transdc_His_kin-like_C"/>
</dbReference>
<dbReference type="Gene3D" id="3.30.565.10">
    <property type="entry name" value="Histidine kinase-like ATPase, C-terminal domain"/>
    <property type="match status" value="1"/>
</dbReference>
<reference evidence="16 17" key="1">
    <citation type="submission" date="2012-11" db="EMBL/GenBank/DDBJ databases">
        <title>Genome assembly of Thiorhodococcus sp. AK35.</title>
        <authorList>
            <person name="Nupur N."/>
            <person name="Khatri I."/>
            <person name="Subramanian S."/>
            <person name="Pinnaka A."/>
        </authorList>
    </citation>
    <scope>NUCLEOTIDE SEQUENCE [LARGE SCALE GENOMIC DNA]</scope>
    <source>
        <strain evidence="16 17">AK35</strain>
    </source>
</reference>
<dbReference type="Gene3D" id="3.40.50.2300">
    <property type="match status" value="1"/>
</dbReference>
<evidence type="ECO:0000256" key="4">
    <source>
        <dbReference type="ARBA" id="ARBA00022553"/>
    </source>
</evidence>
<dbReference type="InterPro" id="IPR008207">
    <property type="entry name" value="Sig_transdc_His_kin_Hpt_dom"/>
</dbReference>
<dbReference type="PATRIC" id="fig|1249627.3.peg.2588"/>
<sequence length="1132" mass="122570">MSELFSAALPGLQQAVQTAGDPAAEPVERLAAAGAFAESLGDLWPELEAGGPHLADFLAFLDNGVAALPERDDAMASVQILELMALFEAHLQDPDDAEVLEALLETASAETFDPPLPAESAALWHQGREPAEQAPMGTDSPGLMDERSESRSEVDASLAAADESATEPDVSEDEPDAQALGEEAAELLGILVGAIAESREEFLERVEEIAEAGDGDARVLAAQACREILDRFATASAQAGFLAFSTLCEGVGERILAQPSASEWSDSLIDGLIQLPWRMQVYLERPLDAATGRELVELLTDPHWLDPIRTDAAEALAHELGQDPLLLEPDAGSIYPEAVTREDLSLAPAEDIDPVVLASFRREGPDLAHRLASSIQSILSGGGGEPTLDAQRWAHTLKGSANICGVNAIAVLSHYLEDLLEFLTVQGLTPTPELGETLAAGADGLALMLDMLNGVEPEDPETLRLIVQEVLDWANRIGRGGASALTIEPEISAPPSTDRDAIEPEPEAESDPGSSAMPSEMSSDVSSERDDAYLQVPARTVDDLLRLVGELAVSLSRSEEQLAQARRVLGEAGLIEQRNQIQVAELEKMVDLQGSGIAPVAGASSERRSTFDPLELEEYNEMYTAARRINEGVTDTRELGLALNASLHELDESIQHQSRLQRLIRQLAMSTRLVDVDSVTPRLQRAVRQTCRATGKEAELQVSGGGTQMDGEVLDQLMPALMHLVRNSIDHGIESPDRREQMDKPRRGRIELRFGRLGDQISVSFGDDGAGLDLDRIRAKAIAAGMLDAAAEPTDQELVQLTLRPGFSTRDAVTQVSGRGVGMDVVASILRSLNGSLSIESEPGKGYRAHMRLPSSMLTLYCLLIRYGDQLLALPANDVRLVVIAGEGECVETSDGRQFRHDGRSYPLFRLDRLLGLRADATDLMGQAVLILNSDRGDQAVMVDALWEGRELVVMKPGIMVPRIPGLMAVSVLGDGTVVPIFEMAAILRFAESGGPGEQWQDESAGKGYLPTVLVVDDSVSMRRILAQLVTDGGYRALTARDGMDALRTMESERVDLCLVDMEMPQMNGLELAAHLRSRPETRTLPIGMITSRSTEKHRREAERVGIDRYFVKPYRDDEVMEFLQQALEQVF</sequence>
<dbReference type="PANTHER" id="PTHR43395">
    <property type="entry name" value="SENSOR HISTIDINE KINASE CHEA"/>
    <property type="match status" value="1"/>
</dbReference>
<evidence type="ECO:0000256" key="3">
    <source>
        <dbReference type="ARBA" id="ARBA00021495"/>
    </source>
</evidence>
<dbReference type="InterPro" id="IPR036890">
    <property type="entry name" value="HATPase_C_sf"/>
</dbReference>
<dbReference type="Pfam" id="PF02518">
    <property type="entry name" value="HATPase_c"/>
    <property type="match status" value="1"/>
</dbReference>
<dbReference type="PROSITE" id="PS50851">
    <property type="entry name" value="CHEW"/>
    <property type="match status" value="1"/>
</dbReference>
<evidence type="ECO:0000256" key="5">
    <source>
        <dbReference type="ARBA" id="ARBA00022679"/>
    </source>
</evidence>
<protein>
    <recommendedName>
        <fullName evidence="3">Chemotaxis protein CheA</fullName>
        <ecNumber evidence="2">2.7.13.3</ecNumber>
    </recommendedName>
</protein>
<dbReference type="InterPro" id="IPR003594">
    <property type="entry name" value="HATPase_dom"/>
</dbReference>
<dbReference type="InterPro" id="IPR011006">
    <property type="entry name" value="CheY-like_superfamily"/>
</dbReference>
<evidence type="ECO:0000256" key="10">
    <source>
        <dbReference type="PROSITE-ProRule" id="PRU00169"/>
    </source>
</evidence>
<dbReference type="STRING" id="1249627.D779_2270"/>
<dbReference type="InterPro" id="IPR001789">
    <property type="entry name" value="Sig_transdc_resp-reg_receiver"/>
</dbReference>
<evidence type="ECO:0000256" key="9">
    <source>
        <dbReference type="PROSITE-ProRule" id="PRU00110"/>
    </source>
</evidence>
<evidence type="ECO:0000256" key="11">
    <source>
        <dbReference type="SAM" id="MobiDB-lite"/>
    </source>
</evidence>
<gene>
    <name evidence="16" type="ORF">D779_2270</name>
</gene>
<evidence type="ECO:0000256" key="7">
    <source>
        <dbReference type="ARBA" id="ARBA00023012"/>
    </source>
</evidence>
<dbReference type="InterPro" id="IPR005467">
    <property type="entry name" value="His_kinase_dom"/>
</dbReference>
<dbReference type="SUPFAM" id="SSF52172">
    <property type="entry name" value="CheY-like"/>
    <property type="match status" value="1"/>
</dbReference>
<dbReference type="PRINTS" id="PR00344">
    <property type="entry name" value="BCTRLSENSOR"/>
</dbReference>
<feature type="domain" description="CheW-like" evidence="14">
    <location>
        <begin position="859"/>
        <end position="993"/>
    </location>
</feature>
<evidence type="ECO:0000259" key="13">
    <source>
        <dbReference type="PROSITE" id="PS50110"/>
    </source>
</evidence>
<dbReference type="eggNOG" id="COG0643">
    <property type="taxonomic scope" value="Bacteria"/>
</dbReference>
<feature type="compositionally biased region" description="Acidic residues" evidence="11">
    <location>
        <begin position="164"/>
        <end position="176"/>
    </location>
</feature>
<dbReference type="SMART" id="SM00387">
    <property type="entry name" value="HATPase_c"/>
    <property type="match status" value="1"/>
</dbReference>
<keyword evidence="7" id="KW-0902">Two-component regulatory system</keyword>
<name>W9VCM3_9GAMM</name>
<dbReference type="InterPro" id="IPR051315">
    <property type="entry name" value="Bact_Chemotaxis_CheA"/>
</dbReference>
<feature type="region of interest" description="Disordered" evidence="11">
    <location>
        <begin position="130"/>
        <end position="177"/>
    </location>
</feature>
<evidence type="ECO:0000313" key="17">
    <source>
        <dbReference type="Proteomes" id="UP000019460"/>
    </source>
</evidence>
<keyword evidence="5" id="KW-0808">Transferase</keyword>
<dbReference type="FunFam" id="3.30.565.10:FF:000016">
    <property type="entry name" value="Chemotaxis protein CheA, putative"/>
    <property type="match status" value="1"/>
</dbReference>
<dbReference type="SUPFAM" id="SSF50341">
    <property type="entry name" value="CheW-like"/>
    <property type="match status" value="1"/>
</dbReference>
<dbReference type="Pfam" id="PF00072">
    <property type="entry name" value="Response_reg"/>
    <property type="match status" value="1"/>
</dbReference>
<dbReference type="GO" id="GO:0006935">
    <property type="term" value="P:chemotaxis"/>
    <property type="evidence" value="ECO:0007669"/>
    <property type="project" value="InterPro"/>
</dbReference>
<evidence type="ECO:0000259" key="12">
    <source>
        <dbReference type="PROSITE" id="PS50109"/>
    </source>
</evidence>
<dbReference type="Proteomes" id="UP000019460">
    <property type="component" value="Unassembled WGS sequence"/>
</dbReference>
<dbReference type="SUPFAM" id="SSF55874">
    <property type="entry name" value="ATPase domain of HSP90 chaperone/DNA topoisomerase II/histidine kinase"/>
    <property type="match status" value="1"/>
</dbReference>
<evidence type="ECO:0000256" key="8">
    <source>
        <dbReference type="ARBA" id="ARBA00035100"/>
    </source>
</evidence>
<dbReference type="Gene3D" id="1.20.120.160">
    <property type="entry name" value="HPT domain"/>
    <property type="match status" value="1"/>
</dbReference>
<feature type="domain" description="Response regulatory" evidence="13">
    <location>
        <begin position="1012"/>
        <end position="1128"/>
    </location>
</feature>
<feature type="modified residue" description="Phosphohistidine" evidence="9">
    <location>
        <position position="395"/>
    </location>
</feature>
<dbReference type="GO" id="GO:0000155">
    <property type="term" value="F:phosphorelay sensor kinase activity"/>
    <property type="evidence" value="ECO:0007669"/>
    <property type="project" value="UniProtKB-ARBA"/>
</dbReference>
<dbReference type="Pfam" id="PF01627">
    <property type="entry name" value="Hpt"/>
    <property type="match status" value="1"/>
</dbReference>
<keyword evidence="6" id="KW-0418">Kinase</keyword>
<dbReference type="InterPro" id="IPR036061">
    <property type="entry name" value="CheW-like_dom_sf"/>
</dbReference>
<dbReference type="SMART" id="SM00260">
    <property type="entry name" value="CheW"/>
    <property type="match status" value="1"/>
</dbReference>
<dbReference type="SMART" id="SM00448">
    <property type="entry name" value="REC"/>
    <property type="match status" value="1"/>
</dbReference>
<dbReference type="PROSITE" id="PS50110">
    <property type="entry name" value="RESPONSE_REGULATORY"/>
    <property type="match status" value="1"/>
</dbReference>
<dbReference type="Gene3D" id="2.30.30.40">
    <property type="entry name" value="SH3 Domains"/>
    <property type="match status" value="1"/>
</dbReference>
<evidence type="ECO:0000256" key="1">
    <source>
        <dbReference type="ARBA" id="ARBA00000085"/>
    </source>
</evidence>
<dbReference type="PROSITE" id="PS50894">
    <property type="entry name" value="HPT"/>
    <property type="match status" value="1"/>
</dbReference>
<comment type="caution">
    <text evidence="16">The sequence shown here is derived from an EMBL/GenBank/DDBJ whole genome shotgun (WGS) entry which is preliminary data.</text>
</comment>
<dbReference type="CDD" id="cd00156">
    <property type="entry name" value="REC"/>
    <property type="match status" value="1"/>
</dbReference>
<comment type="function">
    <text evidence="8">Involved in the transmission of sensory signals from the chemoreceptors to the flagellar motors. CheA is autophosphorylated; it can transfer its phosphate group to either CheB or CheY.</text>
</comment>